<keyword evidence="5 8" id="KW-0963">Cytoplasm</keyword>
<keyword evidence="6 8" id="KW-0645">Protease</keyword>
<dbReference type="AlphaFoldDB" id="A0AAD8BR50"/>
<dbReference type="PRINTS" id="PR00793">
    <property type="entry name" value="PROAMNOPTASE"/>
</dbReference>
<accession>A0AAD8BR50</accession>
<dbReference type="PANTHER" id="PTHR43722">
    <property type="entry name" value="PROLINE IMINOPEPTIDASE"/>
    <property type="match status" value="1"/>
</dbReference>
<dbReference type="GO" id="GO:0004177">
    <property type="term" value="F:aminopeptidase activity"/>
    <property type="evidence" value="ECO:0007669"/>
    <property type="project" value="UniProtKB-UniRule"/>
</dbReference>
<evidence type="ECO:0000313" key="12">
    <source>
        <dbReference type="EMBL" id="KAK0058269.1"/>
    </source>
</evidence>
<dbReference type="Proteomes" id="UP001233172">
    <property type="component" value="Unassembled WGS sequence"/>
</dbReference>
<proteinExistence type="inferred from homology"/>
<evidence type="ECO:0000256" key="9">
    <source>
        <dbReference type="PIRSR" id="PIRSR006431-1"/>
    </source>
</evidence>
<evidence type="ECO:0000256" key="5">
    <source>
        <dbReference type="ARBA" id="ARBA00022490"/>
    </source>
</evidence>
<dbReference type="GO" id="GO:0006508">
    <property type="term" value="P:proteolysis"/>
    <property type="evidence" value="ECO:0007669"/>
    <property type="project" value="UniProtKB-KW"/>
</dbReference>
<feature type="domain" description="AB hydrolase-1" evidence="11">
    <location>
        <begin position="43"/>
        <end position="313"/>
    </location>
</feature>
<dbReference type="EMBL" id="JASAOG010000049">
    <property type="protein sequence ID" value="KAK0058269.1"/>
    <property type="molecule type" value="Genomic_DNA"/>
</dbReference>
<evidence type="ECO:0000256" key="2">
    <source>
        <dbReference type="ARBA" id="ARBA00004496"/>
    </source>
</evidence>
<dbReference type="InterPro" id="IPR029058">
    <property type="entry name" value="AB_hydrolase_fold"/>
</dbReference>
<keyword evidence="7 8" id="KW-0378">Hydrolase</keyword>
<protein>
    <recommendedName>
        <fullName evidence="8 10">Proline iminopeptidase</fullName>
        <shortName evidence="8">PIP</shortName>
        <ecNumber evidence="8 10">3.4.11.5</ecNumber>
    </recommendedName>
    <alternativeName>
        <fullName evidence="8">Prolyl aminopeptidase</fullName>
    </alternativeName>
</protein>
<sequence>MAQVQKGEHRNMYPPIEPYDTGFLKVSEIHTIYYEQSGNKVGNPVVFVHGGPGSGTNPIERSFFDPEAYRIILFDQRGAGKSTPSAELKENTTWDLVEDMEKLRNHLAIDRWVVFGGSWGSSLSLAYSETHPENVKALVVRGIFTLRRQVKEIEELEWFYEGKGANMLFPDYWEEFVNFIPEVERGSLMNAYYRRLISEDEEIKCRASQIWSKWEQATSHLFINQEKLEKPFSQKLWALQFSRIECHYFIHGGFFKYENQLIKDVDKIRHIPGTIIQGRYDVVCPMDTAWQLHKNWPEAEFIIAPDCGHNSQEPGIRTLLLNASDKYKYLK</sequence>
<reference evidence="12" key="1">
    <citation type="journal article" date="2023" name="PLoS Negl. Trop. Dis.">
        <title>A genome sequence for Biomphalaria pfeifferi, the major vector snail for the human-infecting parasite Schistosoma mansoni.</title>
        <authorList>
            <person name="Bu L."/>
            <person name="Lu L."/>
            <person name="Laidemitt M.R."/>
            <person name="Zhang S.M."/>
            <person name="Mutuku M."/>
            <person name="Mkoji G."/>
            <person name="Steinauer M."/>
            <person name="Loker E.S."/>
        </authorList>
    </citation>
    <scope>NUCLEOTIDE SEQUENCE</scope>
    <source>
        <strain evidence="12">KasaAsao</strain>
    </source>
</reference>
<reference evidence="12" key="2">
    <citation type="submission" date="2023-04" db="EMBL/GenBank/DDBJ databases">
        <authorList>
            <person name="Bu L."/>
            <person name="Lu L."/>
            <person name="Laidemitt M.R."/>
            <person name="Zhang S.M."/>
            <person name="Mutuku M."/>
            <person name="Mkoji G."/>
            <person name="Steinauer M."/>
            <person name="Loker E.S."/>
        </authorList>
    </citation>
    <scope>NUCLEOTIDE SEQUENCE</scope>
    <source>
        <strain evidence="12">KasaAsao</strain>
        <tissue evidence="12">Whole Snail</tissue>
    </source>
</reference>
<evidence type="ECO:0000256" key="6">
    <source>
        <dbReference type="ARBA" id="ARBA00022670"/>
    </source>
</evidence>
<dbReference type="Pfam" id="PF00561">
    <property type="entry name" value="Abhydrolase_1"/>
    <property type="match status" value="1"/>
</dbReference>
<evidence type="ECO:0000256" key="1">
    <source>
        <dbReference type="ARBA" id="ARBA00001585"/>
    </source>
</evidence>
<gene>
    <name evidence="12" type="ORF">Bpfe_012270</name>
</gene>
<dbReference type="PANTHER" id="PTHR43722:SF1">
    <property type="entry name" value="PROLINE IMINOPEPTIDASE"/>
    <property type="match status" value="1"/>
</dbReference>
<dbReference type="InterPro" id="IPR000073">
    <property type="entry name" value="AB_hydrolase_1"/>
</dbReference>
<organism evidence="12 13">
    <name type="scientific">Biomphalaria pfeifferi</name>
    <name type="common">Bloodfluke planorb</name>
    <name type="synonym">Freshwater snail</name>
    <dbReference type="NCBI Taxonomy" id="112525"/>
    <lineage>
        <taxon>Eukaryota</taxon>
        <taxon>Metazoa</taxon>
        <taxon>Spiralia</taxon>
        <taxon>Lophotrochozoa</taxon>
        <taxon>Mollusca</taxon>
        <taxon>Gastropoda</taxon>
        <taxon>Heterobranchia</taxon>
        <taxon>Euthyneura</taxon>
        <taxon>Panpulmonata</taxon>
        <taxon>Hygrophila</taxon>
        <taxon>Lymnaeoidea</taxon>
        <taxon>Planorbidae</taxon>
        <taxon>Biomphalaria</taxon>
    </lineage>
</organism>
<evidence type="ECO:0000256" key="4">
    <source>
        <dbReference type="ARBA" id="ARBA00022438"/>
    </source>
</evidence>
<comment type="subcellular location">
    <subcellularLocation>
        <location evidence="2 8">Cytoplasm</location>
    </subcellularLocation>
</comment>
<evidence type="ECO:0000259" key="11">
    <source>
        <dbReference type="Pfam" id="PF00561"/>
    </source>
</evidence>
<keyword evidence="4 8" id="KW-0031">Aminopeptidase</keyword>
<feature type="active site" description="Nucleophile" evidence="9">
    <location>
        <position position="118"/>
    </location>
</feature>
<keyword evidence="13" id="KW-1185">Reference proteome</keyword>
<dbReference type="GO" id="GO:0005737">
    <property type="term" value="C:cytoplasm"/>
    <property type="evidence" value="ECO:0007669"/>
    <property type="project" value="UniProtKB-SubCell"/>
</dbReference>
<dbReference type="SUPFAM" id="SSF53474">
    <property type="entry name" value="alpha/beta-Hydrolases"/>
    <property type="match status" value="1"/>
</dbReference>
<comment type="caution">
    <text evidence="12">The sequence shown here is derived from an EMBL/GenBank/DDBJ whole genome shotgun (WGS) entry which is preliminary data.</text>
</comment>
<dbReference type="PIRSF" id="PIRSF006431">
    <property type="entry name" value="Pept_S33"/>
    <property type="match status" value="1"/>
</dbReference>
<evidence type="ECO:0000256" key="7">
    <source>
        <dbReference type="ARBA" id="ARBA00022801"/>
    </source>
</evidence>
<evidence type="ECO:0000256" key="10">
    <source>
        <dbReference type="RuleBase" id="RU003421"/>
    </source>
</evidence>
<dbReference type="InterPro" id="IPR005944">
    <property type="entry name" value="Pro_iminopeptidase"/>
</dbReference>
<name>A0AAD8BR50_BIOPF</name>
<feature type="active site" evidence="9">
    <location>
        <position position="281"/>
    </location>
</feature>
<comment type="catalytic activity">
    <reaction evidence="1 8 10">
        <text>Release of N-terminal proline from a peptide.</text>
        <dbReference type="EC" id="3.4.11.5"/>
    </reaction>
</comment>
<dbReference type="EC" id="3.4.11.5" evidence="8 10"/>
<dbReference type="Gene3D" id="3.40.50.1820">
    <property type="entry name" value="alpha/beta hydrolase"/>
    <property type="match status" value="1"/>
</dbReference>
<feature type="active site" description="Proton donor" evidence="9">
    <location>
        <position position="309"/>
    </location>
</feature>
<comment type="similarity">
    <text evidence="3 8 10">Belongs to the peptidase S33 family.</text>
</comment>
<evidence type="ECO:0000256" key="3">
    <source>
        <dbReference type="ARBA" id="ARBA00010088"/>
    </source>
</evidence>
<evidence type="ECO:0000256" key="8">
    <source>
        <dbReference type="PIRNR" id="PIRNR006431"/>
    </source>
</evidence>
<dbReference type="InterPro" id="IPR002410">
    <property type="entry name" value="Peptidase_S33"/>
</dbReference>
<evidence type="ECO:0000313" key="13">
    <source>
        <dbReference type="Proteomes" id="UP001233172"/>
    </source>
</evidence>
<dbReference type="PRINTS" id="PR00111">
    <property type="entry name" value="ABHYDROLASE"/>
</dbReference>
<dbReference type="NCBIfam" id="TIGR01249">
    <property type="entry name" value="pro_imino_pep_1"/>
    <property type="match status" value="1"/>
</dbReference>